<name>A0A5B9QST5_9BACT</name>
<evidence type="ECO:0000313" key="2">
    <source>
        <dbReference type="EMBL" id="QEG40116.1"/>
    </source>
</evidence>
<proteinExistence type="predicted"/>
<keyword evidence="1" id="KW-1133">Transmembrane helix</keyword>
<dbReference type="Proteomes" id="UP000325286">
    <property type="component" value="Chromosome"/>
</dbReference>
<dbReference type="KEGG" id="rul:UC8_21220"/>
<keyword evidence="3" id="KW-1185">Reference proteome</keyword>
<protein>
    <recommendedName>
        <fullName evidence="4">DUF4345 domain-containing protein</fullName>
    </recommendedName>
</protein>
<feature type="transmembrane region" description="Helical" evidence="1">
    <location>
        <begin position="109"/>
        <end position="131"/>
    </location>
</feature>
<feature type="transmembrane region" description="Helical" evidence="1">
    <location>
        <begin position="43"/>
        <end position="63"/>
    </location>
</feature>
<keyword evidence="1" id="KW-0472">Membrane</keyword>
<gene>
    <name evidence="2" type="ORF">UC8_21220</name>
</gene>
<dbReference type="EMBL" id="CP042914">
    <property type="protein sequence ID" value="QEG40116.1"/>
    <property type="molecule type" value="Genomic_DNA"/>
</dbReference>
<dbReference type="OrthoDB" id="291249at2"/>
<keyword evidence="1" id="KW-0812">Transmembrane</keyword>
<dbReference type="Pfam" id="PF14248">
    <property type="entry name" value="DUF4345"/>
    <property type="match status" value="1"/>
</dbReference>
<evidence type="ECO:0000256" key="1">
    <source>
        <dbReference type="SAM" id="Phobius"/>
    </source>
</evidence>
<sequence length="160" mass="16686">MTVRRKPLNRDPAATSLYDGGFAGTASRTEVLNSDMNSRFPTAVIFVTAATWAGFAIWLALYPNALLSGFGIESSTAAMRTEIRAFYGGVEMAIAVAMIVLWRRGLPAAALLVGSLPLIGAASGRCIGMLIDGFSAMHAGFAAVEITGAAVCLLASRKSP</sequence>
<organism evidence="2 3">
    <name type="scientific">Roseimaritima ulvae</name>
    <dbReference type="NCBI Taxonomy" id="980254"/>
    <lineage>
        <taxon>Bacteria</taxon>
        <taxon>Pseudomonadati</taxon>
        <taxon>Planctomycetota</taxon>
        <taxon>Planctomycetia</taxon>
        <taxon>Pirellulales</taxon>
        <taxon>Pirellulaceae</taxon>
        <taxon>Roseimaritima</taxon>
    </lineage>
</organism>
<dbReference type="AlphaFoldDB" id="A0A5B9QST5"/>
<dbReference type="InterPro" id="IPR025597">
    <property type="entry name" value="DUF4345"/>
</dbReference>
<feature type="transmembrane region" description="Helical" evidence="1">
    <location>
        <begin position="83"/>
        <end position="102"/>
    </location>
</feature>
<feature type="transmembrane region" description="Helical" evidence="1">
    <location>
        <begin position="137"/>
        <end position="156"/>
    </location>
</feature>
<reference evidence="2 3" key="1">
    <citation type="submission" date="2019-08" db="EMBL/GenBank/DDBJ databases">
        <title>Deep-cultivation of Planctomycetes and their phenomic and genomic characterization uncovers novel biology.</title>
        <authorList>
            <person name="Wiegand S."/>
            <person name="Jogler M."/>
            <person name="Boedeker C."/>
            <person name="Pinto D."/>
            <person name="Vollmers J."/>
            <person name="Rivas-Marin E."/>
            <person name="Kohn T."/>
            <person name="Peeters S.H."/>
            <person name="Heuer A."/>
            <person name="Rast P."/>
            <person name="Oberbeckmann S."/>
            <person name="Bunk B."/>
            <person name="Jeske O."/>
            <person name="Meyerdierks A."/>
            <person name="Storesund J.E."/>
            <person name="Kallscheuer N."/>
            <person name="Luecker S."/>
            <person name="Lage O.M."/>
            <person name="Pohl T."/>
            <person name="Merkel B.J."/>
            <person name="Hornburger P."/>
            <person name="Mueller R.-W."/>
            <person name="Bruemmer F."/>
            <person name="Labrenz M."/>
            <person name="Spormann A.M."/>
            <person name="Op den Camp H."/>
            <person name="Overmann J."/>
            <person name="Amann R."/>
            <person name="Jetten M.S.M."/>
            <person name="Mascher T."/>
            <person name="Medema M.H."/>
            <person name="Devos D.P."/>
            <person name="Kaster A.-K."/>
            <person name="Ovreas L."/>
            <person name="Rohde M."/>
            <person name="Galperin M.Y."/>
            <person name="Jogler C."/>
        </authorList>
    </citation>
    <scope>NUCLEOTIDE SEQUENCE [LARGE SCALE GENOMIC DNA]</scope>
    <source>
        <strain evidence="2 3">UC8</strain>
    </source>
</reference>
<evidence type="ECO:0008006" key="4">
    <source>
        <dbReference type="Google" id="ProtNLM"/>
    </source>
</evidence>
<evidence type="ECO:0000313" key="3">
    <source>
        <dbReference type="Proteomes" id="UP000325286"/>
    </source>
</evidence>
<accession>A0A5B9QST5</accession>
<dbReference type="RefSeq" id="WP_084425979.1">
    <property type="nucleotide sequence ID" value="NZ_CP042914.1"/>
</dbReference>